<dbReference type="AlphaFoldDB" id="A0A8J2W668"/>
<dbReference type="Gene3D" id="2.60.120.40">
    <property type="match status" value="1"/>
</dbReference>
<gene>
    <name evidence="4" type="ORF">DGAL_LOCUS10000</name>
</gene>
<reference evidence="4" key="1">
    <citation type="submission" date="2021-11" db="EMBL/GenBank/DDBJ databases">
        <authorList>
            <person name="Schell T."/>
        </authorList>
    </citation>
    <scope>NUCLEOTIDE SEQUENCE</scope>
    <source>
        <strain evidence="4">M5</strain>
    </source>
</reference>
<evidence type="ECO:0000313" key="4">
    <source>
        <dbReference type="EMBL" id="CAH0106838.1"/>
    </source>
</evidence>
<protein>
    <submittedName>
        <fullName evidence="4">Uncharacterized protein</fullName>
    </submittedName>
</protein>
<dbReference type="Proteomes" id="UP000789390">
    <property type="component" value="Unassembled WGS sequence"/>
</dbReference>
<keyword evidence="5" id="KW-1185">Reference proteome</keyword>
<sequence>MSNVLTIQIYEIQISVEWKSKVTQLESLIANSQLSPKVKSVTQTDRINFVTSDAVVRQGKTKIPRSCQDLRCRGQNVSGLYSIIDTKFVETVFCDFCKQSTDSGYQILIGYTDVKFEPIDFYVRYYGDFNEKMAHKPIPFHYEMQNVGGAMNGQTGIFIVPRTETYYLSAKGTALFPYSYEKIRLNFSIGILRNGNGIGWARSTAAYKTESLIPFKCRWI</sequence>
<organism evidence="4 5">
    <name type="scientific">Daphnia galeata</name>
    <dbReference type="NCBI Taxonomy" id="27404"/>
    <lineage>
        <taxon>Eukaryota</taxon>
        <taxon>Metazoa</taxon>
        <taxon>Ecdysozoa</taxon>
        <taxon>Arthropoda</taxon>
        <taxon>Crustacea</taxon>
        <taxon>Branchiopoda</taxon>
        <taxon>Diplostraca</taxon>
        <taxon>Cladocera</taxon>
        <taxon>Anomopoda</taxon>
        <taxon>Daphniidae</taxon>
        <taxon>Daphnia</taxon>
    </lineage>
</organism>
<proteinExistence type="predicted"/>
<evidence type="ECO:0000256" key="3">
    <source>
        <dbReference type="ARBA" id="ARBA00022729"/>
    </source>
</evidence>
<evidence type="ECO:0000256" key="2">
    <source>
        <dbReference type="ARBA" id="ARBA00022525"/>
    </source>
</evidence>
<comment type="caution">
    <text evidence="4">The sequence shown here is derived from an EMBL/GenBank/DDBJ whole genome shotgun (WGS) entry which is preliminary data.</text>
</comment>
<name>A0A8J2W668_9CRUS</name>
<accession>A0A8J2W668</accession>
<evidence type="ECO:0000313" key="5">
    <source>
        <dbReference type="Proteomes" id="UP000789390"/>
    </source>
</evidence>
<keyword evidence="3" id="KW-0732">Signal</keyword>
<dbReference type="GO" id="GO:0005615">
    <property type="term" value="C:extracellular space"/>
    <property type="evidence" value="ECO:0007669"/>
    <property type="project" value="TreeGrafter"/>
</dbReference>
<dbReference type="InterPro" id="IPR008983">
    <property type="entry name" value="Tumour_necrosis_fac-like_dom"/>
</dbReference>
<dbReference type="EMBL" id="CAKKLH010000235">
    <property type="protein sequence ID" value="CAH0106838.1"/>
    <property type="molecule type" value="Genomic_DNA"/>
</dbReference>
<keyword evidence="2" id="KW-0964">Secreted</keyword>
<dbReference type="PANTHER" id="PTHR22923:SF62">
    <property type="entry name" value="CVP18"/>
    <property type="match status" value="1"/>
</dbReference>
<comment type="subcellular location">
    <subcellularLocation>
        <location evidence="1">Secreted</location>
    </subcellularLocation>
</comment>
<dbReference type="OrthoDB" id="6361399at2759"/>
<dbReference type="SUPFAM" id="SSF49842">
    <property type="entry name" value="TNF-like"/>
    <property type="match status" value="1"/>
</dbReference>
<dbReference type="PANTHER" id="PTHR22923">
    <property type="entry name" value="CEREBELLIN-RELATED"/>
    <property type="match status" value="1"/>
</dbReference>
<evidence type="ECO:0000256" key="1">
    <source>
        <dbReference type="ARBA" id="ARBA00004613"/>
    </source>
</evidence>
<dbReference type="InterPro" id="IPR050822">
    <property type="entry name" value="Cerebellin_Synaptic_Org"/>
</dbReference>